<dbReference type="NCBIfam" id="TIGR02180">
    <property type="entry name" value="GRX_euk"/>
    <property type="match status" value="1"/>
</dbReference>
<dbReference type="InterPro" id="IPR014025">
    <property type="entry name" value="Glutaredoxin_subgr"/>
</dbReference>
<dbReference type="RefSeq" id="XP_066832833.1">
    <property type="nucleotide sequence ID" value="XM_066976277.1"/>
</dbReference>
<dbReference type="InterPro" id="IPR017937">
    <property type="entry name" value="Thioredoxin_CS"/>
</dbReference>
<dbReference type="InterPro" id="IPR011767">
    <property type="entry name" value="GLR_AS"/>
</dbReference>
<evidence type="ECO:0000256" key="4">
    <source>
        <dbReference type="ARBA" id="ARBA00023284"/>
    </source>
</evidence>
<gene>
    <name evidence="6" type="ORF">LODBEIA_P58950</name>
</gene>
<dbReference type="InterPro" id="IPR011899">
    <property type="entry name" value="Glutaredoxin_euk/vir"/>
</dbReference>
<dbReference type="PROSITE" id="PS00195">
    <property type="entry name" value="GLUTAREDOXIN_1"/>
    <property type="match status" value="1"/>
</dbReference>
<protein>
    <recommendedName>
        <fullName evidence="5">Glutaredoxin domain-containing protein</fullName>
    </recommendedName>
</protein>
<dbReference type="GeneID" id="92211091"/>
<accession>A0ABP0ZW54</accession>
<dbReference type="Proteomes" id="UP001497383">
    <property type="component" value="Chromosome 8"/>
</dbReference>
<evidence type="ECO:0000313" key="6">
    <source>
        <dbReference type="EMBL" id="CAK9442152.1"/>
    </source>
</evidence>
<sequence length="113" mass="12867">MFEWITSWFQEQPISPELVKSIESAIESNKVLVYSKTYCPYCRATKDLLNKHQVEYKLVELNTVPDGSQIQRTLQKISGQKTVPNIFINGKHIGGNSDLQALEQSKKLAQLLT</sequence>
<keyword evidence="4" id="KW-0676">Redox-active center</keyword>
<dbReference type="SUPFAM" id="SSF52833">
    <property type="entry name" value="Thioredoxin-like"/>
    <property type="match status" value="1"/>
</dbReference>
<evidence type="ECO:0000256" key="3">
    <source>
        <dbReference type="ARBA" id="ARBA00023157"/>
    </source>
</evidence>
<keyword evidence="7" id="KW-1185">Reference proteome</keyword>
<dbReference type="PROSITE" id="PS00194">
    <property type="entry name" value="THIOREDOXIN_1"/>
    <property type="match status" value="1"/>
</dbReference>
<name>A0ABP0ZW54_9ASCO</name>
<keyword evidence="3" id="KW-1015">Disulfide bond</keyword>
<dbReference type="CDD" id="cd03419">
    <property type="entry name" value="GRX_GRXh_1_2_like"/>
    <property type="match status" value="1"/>
</dbReference>
<dbReference type="InterPro" id="IPR002109">
    <property type="entry name" value="Glutaredoxin"/>
</dbReference>
<dbReference type="Gene3D" id="3.40.30.10">
    <property type="entry name" value="Glutaredoxin"/>
    <property type="match status" value="1"/>
</dbReference>
<keyword evidence="1" id="KW-0813">Transport</keyword>
<dbReference type="EMBL" id="OZ022412">
    <property type="protein sequence ID" value="CAK9442152.1"/>
    <property type="molecule type" value="Genomic_DNA"/>
</dbReference>
<dbReference type="PANTHER" id="PTHR45694">
    <property type="entry name" value="GLUTAREDOXIN 2"/>
    <property type="match status" value="1"/>
</dbReference>
<reference evidence="6 7" key="1">
    <citation type="submission" date="2024-03" db="EMBL/GenBank/DDBJ databases">
        <authorList>
            <person name="Brejova B."/>
        </authorList>
    </citation>
    <scope>NUCLEOTIDE SEQUENCE [LARGE SCALE GENOMIC DNA]</scope>
    <source>
        <strain evidence="6 7">CBS 14171</strain>
    </source>
</reference>
<evidence type="ECO:0000256" key="2">
    <source>
        <dbReference type="ARBA" id="ARBA00022982"/>
    </source>
</evidence>
<dbReference type="InterPro" id="IPR036249">
    <property type="entry name" value="Thioredoxin-like_sf"/>
</dbReference>
<evidence type="ECO:0000259" key="5">
    <source>
        <dbReference type="Pfam" id="PF00462"/>
    </source>
</evidence>
<dbReference type="PRINTS" id="PR00160">
    <property type="entry name" value="GLUTAREDOXIN"/>
</dbReference>
<evidence type="ECO:0000256" key="1">
    <source>
        <dbReference type="ARBA" id="ARBA00022448"/>
    </source>
</evidence>
<feature type="domain" description="Glutaredoxin" evidence="5">
    <location>
        <begin position="31"/>
        <end position="93"/>
    </location>
</feature>
<keyword evidence="2" id="KW-0249">Electron transport</keyword>
<evidence type="ECO:0000313" key="7">
    <source>
        <dbReference type="Proteomes" id="UP001497383"/>
    </source>
</evidence>
<organism evidence="6 7">
    <name type="scientific">Lodderomyces beijingensis</name>
    <dbReference type="NCBI Taxonomy" id="1775926"/>
    <lineage>
        <taxon>Eukaryota</taxon>
        <taxon>Fungi</taxon>
        <taxon>Dikarya</taxon>
        <taxon>Ascomycota</taxon>
        <taxon>Saccharomycotina</taxon>
        <taxon>Pichiomycetes</taxon>
        <taxon>Debaryomycetaceae</taxon>
        <taxon>Candida/Lodderomyces clade</taxon>
        <taxon>Lodderomyces</taxon>
    </lineage>
</organism>
<dbReference type="PANTHER" id="PTHR45694:SF26">
    <property type="entry name" value="GRX1P"/>
    <property type="match status" value="1"/>
</dbReference>
<dbReference type="PROSITE" id="PS51354">
    <property type="entry name" value="GLUTAREDOXIN_2"/>
    <property type="match status" value="1"/>
</dbReference>
<dbReference type="Pfam" id="PF00462">
    <property type="entry name" value="Glutaredoxin"/>
    <property type="match status" value="1"/>
</dbReference>
<proteinExistence type="predicted"/>